<organism evidence="7 8">
    <name type="scientific">Jaminaea rosea</name>
    <dbReference type="NCBI Taxonomy" id="1569628"/>
    <lineage>
        <taxon>Eukaryota</taxon>
        <taxon>Fungi</taxon>
        <taxon>Dikarya</taxon>
        <taxon>Basidiomycota</taxon>
        <taxon>Ustilaginomycotina</taxon>
        <taxon>Exobasidiomycetes</taxon>
        <taxon>Microstromatales</taxon>
        <taxon>Microstromatales incertae sedis</taxon>
        <taxon>Jaminaea</taxon>
    </lineage>
</organism>
<dbReference type="PANTHER" id="PTHR33337:SF40">
    <property type="entry name" value="CENP-V_GFA DOMAIN-CONTAINING PROTEIN-RELATED"/>
    <property type="match status" value="1"/>
</dbReference>
<keyword evidence="3" id="KW-0862">Zinc</keyword>
<evidence type="ECO:0000256" key="3">
    <source>
        <dbReference type="ARBA" id="ARBA00022833"/>
    </source>
</evidence>
<gene>
    <name evidence="7" type="ORF">BDZ90DRAFT_230417</name>
</gene>
<feature type="compositionally biased region" description="Basic and acidic residues" evidence="5">
    <location>
        <begin position="148"/>
        <end position="157"/>
    </location>
</feature>
<evidence type="ECO:0000259" key="6">
    <source>
        <dbReference type="PROSITE" id="PS51891"/>
    </source>
</evidence>
<dbReference type="STRING" id="1569628.A0A316UW88"/>
<dbReference type="Proteomes" id="UP000245884">
    <property type="component" value="Unassembled WGS sequence"/>
</dbReference>
<dbReference type="GO" id="GO:0046872">
    <property type="term" value="F:metal ion binding"/>
    <property type="evidence" value="ECO:0007669"/>
    <property type="project" value="UniProtKB-KW"/>
</dbReference>
<dbReference type="GO" id="GO:0016846">
    <property type="term" value="F:carbon-sulfur lyase activity"/>
    <property type="evidence" value="ECO:0007669"/>
    <property type="project" value="InterPro"/>
</dbReference>
<accession>A0A316UW88</accession>
<evidence type="ECO:0000256" key="4">
    <source>
        <dbReference type="ARBA" id="ARBA00023239"/>
    </source>
</evidence>
<keyword evidence="8" id="KW-1185">Reference proteome</keyword>
<protein>
    <recommendedName>
        <fullName evidence="6">CENP-V/GFA domain-containing protein</fullName>
    </recommendedName>
</protein>
<dbReference type="OrthoDB" id="9985472at2759"/>
<dbReference type="GeneID" id="37027283"/>
<dbReference type="InterPro" id="IPR011057">
    <property type="entry name" value="Mss4-like_sf"/>
</dbReference>
<reference evidence="7 8" key="1">
    <citation type="journal article" date="2018" name="Mol. Biol. Evol.">
        <title>Broad Genomic Sampling Reveals a Smut Pathogenic Ancestry of the Fungal Clade Ustilaginomycotina.</title>
        <authorList>
            <person name="Kijpornyongpan T."/>
            <person name="Mondo S.J."/>
            <person name="Barry K."/>
            <person name="Sandor L."/>
            <person name="Lee J."/>
            <person name="Lipzen A."/>
            <person name="Pangilinan J."/>
            <person name="LaButti K."/>
            <person name="Hainaut M."/>
            <person name="Henrissat B."/>
            <person name="Grigoriev I.V."/>
            <person name="Spatafora J.W."/>
            <person name="Aime M.C."/>
        </authorList>
    </citation>
    <scope>NUCLEOTIDE SEQUENCE [LARGE SCALE GENOMIC DNA]</scope>
    <source>
        <strain evidence="7 8">MCA 5214</strain>
    </source>
</reference>
<evidence type="ECO:0000256" key="1">
    <source>
        <dbReference type="ARBA" id="ARBA00005495"/>
    </source>
</evidence>
<dbReference type="PROSITE" id="PS51891">
    <property type="entry name" value="CENP_V_GFA"/>
    <property type="match status" value="1"/>
</dbReference>
<proteinExistence type="inferred from homology"/>
<evidence type="ECO:0000313" key="8">
    <source>
        <dbReference type="Proteomes" id="UP000245884"/>
    </source>
</evidence>
<evidence type="ECO:0000313" key="7">
    <source>
        <dbReference type="EMBL" id="PWN29549.1"/>
    </source>
</evidence>
<dbReference type="InterPro" id="IPR006913">
    <property type="entry name" value="CENP-V/GFA"/>
</dbReference>
<dbReference type="PANTHER" id="PTHR33337">
    <property type="entry name" value="GFA DOMAIN-CONTAINING PROTEIN"/>
    <property type="match status" value="1"/>
</dbReference>
<dbReference type="AlphaFoldDB" id="A0A316UW88"/>
<evidence type="ECO:0000256" key="2">
    <source>
        <dbReference type="ARBA" id="ARBA00022723"/>
    </source>
</evidence>
<evidence type="ECO:0000256" key="5">
    <source>
        <dbReference type="SAM" id="MobiDB-lite"/>
    </source>
</evidence>
<comment type="similarity">
    <text evidence="1">Belongs to the Gfa family.</text>
</comment>
<name>A0A316UW88_9BASI</name>
<dbReference type="SUPFAM" id="SSF51316">
    <property type="entry name" value="Mss4-like"/>
    <property type="match status" value="1"/>
</dbReference>
<feature type="domain" description="CENP-V/GFA" evidence="6">
    <location>
        <begin position="5"/>
        <end position="132"/>
    </location>
</feature>
<sequence>MSSSFKGRCNCGKFAFTAPQHKGVAACFCKCCVRGGGSLCSLNAVIPAGKDGLTFTGDAKEGDLNVYLDKETSSGKPMQRKFCGSCGSPLLSVPEDSEIAYFKYSLLEDSDAYLASKGPDMVIFTKRAPEWAKPGDAQDATKNGLQWPKKDETQFSA</sequence>
<keyword evidence="2" id="KW-0479">Metal-binding</keyword>
<keyword evidence="4" id="KW-0456">Lyase</keyword>
<feature type="region of interest" description="Disordered" evidence="5">
    <location>
        <begin position="133"/>
        <end position="157"/>
    </location>
</feature>
<dbReference type="RefSeq" id="XP_025364161.1">
    <property type="nucleotide sequence ID" value="XM_025505460.1"/>
</dbReference>
<dbReference type="Gene3D" id="3.90.1590.10">
    <property type="entry name" value="glutathione-dependent formaldehyde- activating enzyme (gfa)"/>
    <property type="match status" value="1"/>
</dbReference>
<dbReference type="EMBL" id="KZ819663">
    <property type="protein sequence ID" value="PWN29549.1"/>
    <property type="molecule type" value="Genomic_DNA"/>
</dbReference>
<dbReference type="Pfam" id="PF04828">
    <property type="entry name" value="GFA"/>
    <property type="match status" value="1"/>
</dbReference>